<name>A0A2P7ASI8_9HYPH</name>
<evidence type="ECO:0000256" key="1">
    <source>
        <dbReference type="ARBA" id="ARBA00022801"/>
    </source>
</evidence>
<feature type="domain" description="Helicase ATP-binding" evidence="2">
    <location>
        <begin position="131"/>
        <end position="280"/>
    </location>
</feature>
<dbReference type="NCBIfam" id="NF041062">
    <property type="entry name" value="DpdE"/>
    <property type="match status" value="1"/>
</dbReference>
<dbReference type="EMBL" id="PGGN01000003">
    <property type="protein sequence ID" value="PSH57184.1"/>
    <property type="molecule type" value="Genomic_DNA"/>
</dbReference>
<dbReference type="SMART" id="SM00487">
    <property type="entry name" value="DEXDc"/>
    <property type="match status" value="1"/>
</dbReference>
<feature type="domain" description="Helicase C-terminal" evidence="3">
    <location>
        <begin position="491"/>
        <end position="641"/>
    </location>
</feature>
<dbReference type="InterPro" id="IPR000330">
    <property type="entry name" value="SNF2_N"/>
</dbReference>
<comment type="caution">
    <text evidence="4">The sequence shown here is derived from an EMBL/GenBank/DDBJ whole genome shotgun (WGS) entry which is preliminary data.</text>
</comment>
<dbReference type="GO" id="GO:0016787">
    <property type="term" value="F:hydrolase activity"/>
    <property type="evidence" value="ECO:0007669"/>
    <property type="project" value="UniProtKB-KW"/>
</dbReference>
<dbReference type="InterPro" id="IPR027417">
    <property type="entry name" value="P-loop_NTPase"/>
</dbReference>
<protein>
    <recommendedName>
        <fullName evidence="6">Helicase</fullName>
    </recommendedName>
</protein>
<evidence type="ECO:0000259" key="2">
    <source>
        <dbReference type="PROSITE" id="PS51192"/>
    </source>
</evidence>
<dbReference type="CDD" id="cd18793">
    <property type="entry name" value="SF2_C_SNF"/>
    <property type="match status" value="1"/>
</dbReference>
<dbReference type="GO" id="GO:0005524">
    <property type="term" value="F:ATP binding"/>
    <property type="evidence" value="ECO:0007669"/>
    <property type="project" value="InterPro"/>
</dbReference>
<sequence>MTELVVHQIESDLMERVTLAEQTRIYHFDEAAGSWEIGRLLDDHGDSQLIQFPNGKAKHLKVGALFVRWARPIEDPTPFLANRINESPRFSDGRSVFVRSQTRQRAASVGMSALLGSAIELEAHQVEVVRRILQDPVQRYLLADEVGLGKTIEAGVLIRQCIIDAQQKCSILVIAPAALVGQWRSELANKFFLGRCLDRSLHVVALSDYESIRALLPSTTMLVIDEAHHLTGQKMGVGNGIYDDIAAASPSIDRVLLLSATPALRNERGFLEMLHLLDPATYPLNGEISFRRKIERRQALAEIVAGLTPENALYLDYTIDQLATLFPHDELLQEHAGDLRSVVETMPDPEDPALVEAIGRLHAHLSEVYRLHRRILRHRRRNIGGLTPDRSGAEIIRYASTDRAALTTALDDWRFDEAVKLDAAGSEKLRSDRVRTFWQVLDRASQYPIPGEGKNGFLAGQTVMMGDHERFAKINRSLERAGLFEDRAQALLEVLAPLVRSRAQCVVFCSDPKTADALARLIRDALEITVDRHDPEDDSWIAFGGAADHPVLVCDRRAEEGLNLQGGKKVVVHYDLPLNPNRIEQRLGRVDRYGSGEAVRSLVLACEDDPLEVAWIGYLDTALRVFDRSVASLQYLIEETVREIARSLFTDGAEAITDLTASGAGEQGSIEREIKSMDQQDALDALGAPPTDMIDEISEVDEDWQSLASDTAAWLDQTLQFGRADEARLLAGGASAAAPFRYVYSTSNPQTLISLPAFMTQCAAALDLVLGSRGGRTVRTIPYTFRRRTALSHAARANGVRLLRYGDPLISGLTALTEADDRGRSFAMWRFVPDHIGDPLAEFYFRFDFILEADIAPAMGVLAAYHRETSAARAAVRRRGDMALAPFYRSIWLDRELNLVDDEALLARLGRPYSVKPDRSGALDLNLNSRRWQRLLQLHLPELAYWRELCGKARSVAEDALRADPELIASLGQAEQRAARVDQGRLGQLRVRARTSTAEGESAELMFEEQLGAKLRVGINFPHVRLDTIGAVFISASRSATDQISGGI</sequence>
<evidence type="ECO:0000259" key="3">
    <source>
        <dbReference type="PROSITE" id="PS51194"/>
    </source>
</evidence>
<dbReference type="Gene3D" id="3.40.50.300">
    <property type="entry name" value="P-loop containing nucleotide triphosphate hydrolases"/>
    <property type="match status" value="1"/>
</dbReference>
<dbReference type="PANTHER" id="PTHR45766">
    <property type="entry name" value="DNA ANNEALING HELICASE AND ENDONUCLEASE ZRANB3 FAMILY MEMBER"/>
    <property type="match status" value="1"/>
</dbReference>
<organism evidence="4 5">
    <name type="scientific">Phyllobacterium endophyticum</name>
    <dbReference type="NCBI Taxonomy" id="1149773"/>
    <lineage>
        <taxon>Bacteria</taxon>
        <taxon>Pseudomonadati</taxon>
        <taxon>Pseudomonadota</taxon>
        <taxon>Alphaproteobacteria</taxon>
        <taxon>Hyphomicrobiales</taxon>
        <taxon>Phyllobacteriaceae</taxon>
        <taxon>Phyllobacterium</taxon>
    </lineage>
</organism>
<dbReference type="InterPro" id="IPR049730">
    <property type="entry name" value="SNF2/RAD54-like_C"/>
</dbReference>
<evidence type="ECO:0000313" key="4">
    <source>
        <dbReference type="EMBL" id="PSH57184.1"/>
    </source>
</evidence>
<keyword evidence="1" id="KW-0378">Hydrolase</keyword>
<dbReference type="AlphaFoldDB" id="A0A2P7ASI8"/>
<reference evidence="5" key="1">
    <citation type="submission" date="2017-11" db="EMBL/GenBank/DDBJ databases">
        <authorList>
            <person name="Kuznetsova I."/>
            <person name="Sazanova A."/>
            <person name="Chirak E."/>
            <person name="Safronova V."/>
            <person name="Willems A."/>
        </authorList>
    </citation>
    <scope>NUCLEOTIDE SEQUENCE [LARGE SCALE GENOMIC DNA]</scope>
    <source>
        <strain evidence="5">PEPV15</strain>
    </source>
</reference>
<dbReference type="InterPro" id="IPR001650">
    <property type="entry name" value="Helicase_C-like"/>
</dbReference>
<dbReference type="Proteomes" id="UP000241158">
    <property type="component" value="Unassembled WGS sequence"/>
</dbReference>
<dbReference type="InterPro" id="IPR014001">
    <property type="entry name" value="Helicase_ATP-bd"/>
</dbReference>
<dbReference type="OrthoDB" id="9814088at2"/>
<gene>
    <name evidence="4" type="ORF">CU100_18230</name>
</gene>
<dbReference type="PROSITE" id="PS51192">
    <property type="entry name" value="HELICASE_ATP_BIND_1"/>
    <property type="match status" value="1"/>
</dbReference>
<dbReference type="Pfam" id="PF00176">
    <property type="entry name" value="SNF2-rel_dom"/>
    <property type="match status" value="1"/>
</dbReference>
<accession>A0A2P7ASI8</accession>
<dbReference type="PANTHER" id="PTHR45766:SF6">
    <property type="entry name" value="SWI_SNF-RELATED MATRIX-ASSOCIATED ACTIN-DEPENDENT REGULATOR OF CHROMATIN SUBFAMILY A-LIKE PROTEIN 1"/>
    <property type="match status" value="1"/>
</dbReference>
<dbReference type="SMART" id="SM00490">
    <property type="entry name" value="HELICc"/>
    <property type="match status" value="1"/>
</dbReference>
<dbReference type="Gene3D" id="3.40.50.10810">
    <property type="entry name" value="Tandem AAA-ATPase domain"/>
    <property type="match status" value="1"/>
</dbReference>
<dbReference type="GO" id="GO:0004386">
    <property type="term" value="F:helicase activity"/>
    <property type="evidence" value="ECO:0007669"/>
    <property type="project" value="UniProtKB-KW"/>
</dbReference>
<keyword evidence="5" id="KW-1185">Reference proteome</keyword>
<dbReference type="PROSITE" id="PS51194">
    <property type="entry name" value="HELICASE_CTER"/>
    <property type="match status" value="1"/>
</dbReference>
<evidence type="ECO:0000313" key="5">
    <source>
        <dbReference type="Proteomes" id="UP000241158"/>
    </source>
</evidence>
<proteinExistence type="predicted"/>
<evidence type="ECO:0008006" key="6">
    <source>
        <dbReference type="Google" id="ProtNLM"/>
    </source>
</evidence>
<dbReference type="Pfam" id="PF00271">
    <property type="entry name" value="Helicase_C"/>
    <property type="match status" value="1"/>
</dbReference>
<dbReference type="InterPro" id="IPR038718">
    <property type="entry name" value="SNF2-like_sf"/>
</dbReference>
<dbReference type="SUPFAM" id="SSF52540">
    <property type="entry name" value="P-loop containing nucleoside triphosphate hydrolases"/>
    <property type="match status" value="1"/>
</dbReference>